<evidence type="ECO:0000256" key="5">
    <source>
        <dbReference type="ARBA" id="ARBA00023136"/>
    </source>
</evidence>
<dbReference type="EMBL" id="ASHM01009774">
    <property type="protein sequence ID" value="PNY17901.1"/>
    <property type="molecule type" value="Genomic_DNA"/>
</dbReference>
<comment type="subcellular location">
    <subcellularLocation>
        <location evidence="1">Membrane</location>
        <topology evidence="1">Multi-pass membrane protein</topology>
    </subcellularLocation>
</comment>
<comment type="similarity">
    <text evidence="2">Belongs to the LIMR family.</text>
</comment>
<organism evidence="7 8">
    <name type="scientific">Trifolium pratense</name>
    <name type="common">Red clover</name>
    <dbReference type="NCBI Taxonomy" id="57577"/>
    <lineage>
        <taxon>Eukaryota</taxon>
        <taxon>Viridiplantae</taxon>
        <taxon>Streptophyta</taxon>
        <taxon>Embryophyta</taxon>
        <taxon>Tracheophyta</taxon>
        <taxon>Spermatophyta</taxon>
        <taxon>Magnoliopsida</taxon>
        <taxon>eudicotyledons</taxon>
        <taxon>Gunneridae</taxon>
        <taxon>Pentapetalae</taxon>
        <taxon>rosids</taxon>
        <taxon>fabids</taxon>
        <taxon>Fabales</taxon>
        <taxon>Fabaceae</taxon>
        <taxon>Papilionoideae</taxon>
        <taxon>50 kb inversion clade</taxon>
        <taxon>NPAAA clade</taxon>
        <taxon>Hologalegina</taxon>
        <taxon>IRL clade</taxon>
        <taxon>Trifolieae</taxon>
        <taxon>Trifolium</taxon>
    </lineage>
</organism>
<dbReference type="GO" id="GO:0016020">
    <property type="term" value="C:membrane"/>
    <property type="evidence" value="ECO:0007669"/>
    <property type="project" value="UniProtKB-SubCell"/>
</dbReference>
<dbReference type="PANTHER" id="PTHR21355">
    <property type="entry name" value="G-PROTEIN COUPLED RECEPTOR-ASSOCIATED PROTEIN LMBRD2"/>
    <property type="match status" value="1"/>
</dbReference>
<dbReference type="InterPro" id="IPR051584">
    <property type="entry name" value="GPCR-associated_LMBR1"/>
</dbReference>
<reference evidence="7 8" key="1">
    <citation type="journal article" date="2014" name="Am. J. Bot.">
        <title>Genome assembly and annotation for red clover (Trifolium pratense; Fabaceae).</title>
        <authorList>
            <person name="Istvanek J."/>
            <person name="Jaros M."/>
            <person name="Krenek A."/>
            <person name="Repkova J."/>
        </authorList>
    </citation>
    <scope>NUCLEOTIDE SEQUENCE [LARGE SCALE GENOMIC DNA]</scope>
    <source>
        <strain evidence="8">cv. Tatra</strain>
        <tissue evidence="7">Young leaves</tissue>
    </source>
</reference>
<keyword evidence="3 6" id="KW-0812">Transmembrane</keyword>
<dbReference type="Pfam" id="PF04791">
    <property type="entry name" value="LMBR1"/>
    <property type="match status" value="1"/>
</dbReference>
<evidence type="ECO:0000313" key="8">
    <source>
        <dbReference type="Proteomes" id="UP000236291"/>
    </source>
</evidence>
<name>A0A2K3PRK6_TRIPR</name>
<proteinExistence type="inferred from homology"/>
<keyword evidence="4 6" id="KW-1133">Transmembrane helix</keyword>
<reference evidence="7 8" key="2">
    <citation type="journal article" date="2017" name="Front. Plant Sci.">
        <title>Gene Classification and Mining of Molecular Markers Useful in Red Clover (Trifolium pratense) Breeding.</title>
        <authorList>
            <person name="Istvanek J."/>
            <person name="Dluhosova J."/>
            <person name="Dluhos P."/>
            <person name="Patkova L."/>
            <person name="Nedelnik J."/>
            <person name="Repkova J."/>
        </authorList>
    </citation>
    <scope>NUCLEOTIDE SEQUENCE [LARGE SCALE GENOMIC DNA]</scope>
    <source>
        <strain evidence="8">cv. Tatra</strain>
        <tissue evidence="7">Young leaves</tissue>
    </source>
</reference>
<feature type="transmembrane region" description="Helical" evidence="6">
    <location>
        <begin position="34"/>
        <end position="54"/>
    </location>
</feature>
<keyword evidence="5 6" id="KW-0472">Membrane</keyword>
<dbReference type="PANTHER" id="PTHR21355:SF18">
    <property type="entry name" value="LMBR1 INTEGRAL MEMBRANE-LIKE PROTEIN"/>
    <property type="match status" value="1"/>
</dbReference>
<protein>
    <submittedName>
        <fullName evidence="7">LMBR1 integral membrane-like protein</fullName>
    </submittedName>
</protein>
<evidence type="ECO:0000256" key="1">
    <source>
        <dbReference type="ARBA" id="ARBA00004141"/>
    </source>
</evidence>
<evidence type="ECO:0000256" key="2">
    <source>
        <dbReference type="ARBA" id="ARBA00010487"/>
    </source>
</evidence>
<evidence type="ECO:0000313" key="7">
    <source>
        <dbReference type="EMBL" id="PNY17901.1"/>
    </source>
</evidence>
<evidence type="ECO:0000256" key="4">
    <source>
        <dbReference type="ARBA" id="ARBA00022989"/>
    </source>
</evidence>
<accession>A0A2K3PRK6</accession>
<dbReference type="Proteomes" id="UP000236291">
    <property type="component" value="Unassembled WGS sequence"/>
</dbReference>
<sequence length="356" mass="40027">MSVAILLAEATLLPSVDLSLFSILIKSVGTQEMLVQAFAFVPLMYMCICTYFSLFKIGRLVFYSLTPRQTSSVSLLMICSMIARYAPPVSYNFLNLIRLGSHKTTIFEQRMGNIDNAVPFFGDKFNKIFPLIMVIYTILVASNFFDRVFDFLGSWRRYIFKTEAEDMDGFNPSGLIILQKERYWLEQGRKVGEQVVPLARNFNSTDVESSNNIMEENGVEMKGTPKIMKEETRRYSSSREAISSKYASVRQQSGQASKLKAEERNLDSAKVSLLDKGDTHGNTSGTSSLGSTWQTLKKGFTSFKADIGGAKGFLPIRQTQQDSISRVPSSESLDDIFQRLKKPSTDQAFYNNGSSR</sequence>
<dbReference type="AlphaFoldDB" id="A0A2K3PRK6"/>
<dbReference type="InterPro" id="IPR006876">
    <property type="entry name" value="LMBR1-like_membr_prot"/>
</dbReference>
<dbReference type="ExpressionAtlas" id="A0A2K3PRK6">
    <property type="expression patterns" value="baseline"/>
</dbReference>
<gene>
    <name evidence="7" type="ORF">L195_g014657</name>
</gene>
<comment type="caution">
    <text evidence="7">The sequence shown here is derived from an EMBL/GenBank/DDBJ whole genome shotgun (WGS) entry which is preliminary data.</text>
</comment>
<evidence type="ECO:0000256" key="6">
    <source>
        <dbReference type="SAM" id="Phobius"/>
    </source>
</evidence>
<feature type="transmembrane region" description="Helical" evidence="6">
    <location>
        <begin position="128"/>
        <end position="149"/>
    </location>
</feature>
<evidence type="ECO:0000256" key="3">
    <source>
        <dbReference type="ARBA" id="ARBA00022692"/>
    </source>
</evidence>
<dbReference type="STRING" id="57577.A0A2K3PRK6"/>